<name>A0A0R1SK53_9LACO</name>
<dbReference type="EC" id="3.2.2.n1" evidence="2"/>
<dbReference type="Pfam" id="PF03641">
    <property type="entry name" value="Lysine_decarbox"/>
    <property type="match status" value="1"/>
</dbReference>
<dbReference type="GO" id="GO:0009691">
    <property type="term" value="P:cytokinin biosynthetic process"/>
    <property type="evidence" value="ECO:0007669"/>
    <property type="project" value="UniProtKB-UniRule"/>
</dbReference>
<comment type="similarity">
    <text evidence="1 2">Belongs to the LOG family.</text>
</comment>
<comment type="caution">
    <text evidence="3">The sequence shown here is derived from an EMBL/GenBank/DDBJ whole genome shotgun (WGS) entry which is preliminary data.</text>
</comment>
<dbReference type="Gene3D" id="3.40.50.450">
    <property type="match status" value="1"/>
</dbReference>
<dbReference type="NCBIfam" id="TIGR00730">
    <property type="entry name" value="Rossman fold protein, TIGR00730 family"/>
    <property type="match status" value="1"/>
</dbReference>
<dbReference type="InterPro" id="IPR005269">
    <property type="entry name" value="LOG"/>
</dbReference>
<evidence type="ECO:0000313" key="3">
    <source>
        <dbReference type="EMBL" id="KRL66216.1"/>
    </source>
</evidence>
<dbReference type="SUPFAM" id="SSF102405">
    <property type="entry name" value="MCP/YpsA-like"/>
    <property type="match status" value="1"/>
</dbReference>
<dbReference type="PATRIC" id="fig|1423815.3.peg.769"/>
<dbReference type="PANTHER" id="PTHR31223:SF70">
    <property type="entry name" value="LOG FAMILY PROTEIN YJL055W"/>
    <property type="match status" value="1"/>
</dbReference>
<protein>
    <recommendedName>
        <fullName evidence="2">Cytokinin riboside 5'-monophosphate phosphoribohydrolase</fullName>
        <ecNumber evidence="2">3.2.2.n1</ecNumber>
    </recommendedName>
</protein>
<dbReference type="Proteomes" id="UP000051647">
    <property type="component" value="Unassembled WGS sequence"/>
</dbReference>
<dbReference type="InterPro" id="IPR031100">
    <property type="entry name" value="LOG_fam"/>
</dbReference>
<proteinExistence type="inferred from homology"/>
<gene>
    <name evidence="3" type="ORF">FC27_GL000760</name>
</gene>
<evidence type="ECO:0000313" key="4">
    <source>
        <dbReference type="Proteomes" id="UP000051647"/>
    </source>
</evidence>
<dbReference type="RefSeq" id="WP_010623486.1">
    <property type="nucleotide sequence ID" value="NZ_AZFA01000018.1"/>
</dbReference>
<organism evidence="3 4">
    <name type="scientific">Companilactobacillus versmoldensis DSM 14857 = KCTC 3814</name>
    <dbReference type="NCBI Taxonomy" id="1423815"/>
    <lineage>
        <taxon>Bacteria</taxon>
        <taxon>Bacillati</taxon>
        <taxon>Bacillota</taxon>
        <taxon>Bacilli</taxon>
        <taxon>Lactobacillales</taxon>
        <taxon>Lactobacillaceae</taxon>
        <taxon>Companilactobacillus</taxon>
    </lineage>
</organism>
<accession>A0A0R1SK53</accession>
<dbReference type="GO" id="GO:0016799">
    <property type="term" value="F:hydrolase activity, hydrolyzing N-glycosyl compounds"/>
    <property type="evidence" value="ECO:0007669"/>
    <property type="project" value="TreeGrafter"/>
</dbReference>
<dbReference type="OrthoDB" id="9801098at2"/>
<dbReference type="GO" id="GO:0005829">
    <property type="term" value="C:cytosol"/>
    <property type="evidence" value="ECO:0007669"/>
    <property type="project" value="TreeGrafter"/>
</dbReference>
<evidence type="ECO:0000256" key="2">
    <source>
        <dbReference type="RuleBase" id="RU363015"/>
    </source>
</evidence>
<dbReference type="PANTHER" id="PTHR31223">
    <property type="entry name" value="LOG FAMILY PROTEIN YJL055W"/>
    <property type="match status" value="1"/>
</dbReference>
<keyword evidence="2" id="KW-0378">Hydrolase</keyword>
<dbReference type="EMBL" id="AZFA01000018">
    <property type="protein sequence ID" value="KRL66216.1"/>
    <property type="molecule type" value="Genomic_DNA"/>
</dbReference>
<dbReference type="STRING" id="1423815.FC27_GL000760"/>
<keyword evidence="2" id="KW-0203">Cytokinin biosynthesis</keyword>
<evidence type="ECO:0000256" key="1">
    <source>
        <dbReference type="ARBA" id="ARBA00006763"/>
    </source>
</evidence>
<dbReference type="AlphaFoldDB" id="A0A0R1SK53"/>
<keyword evidence="4" id="KW-1185">Reference proteome</keyword>
<reference evidence="3 4" key="1">
    <citation type="journal article" date="2015" name="Genome Announc.">
        <title>Expanding the biotechnology potential of lactobacilli through comparative genomics of 213 strains and associated genera.</title>
        <authorList>
            <person name="Sun Z."/>
            <person name="Harris H.M."/>
            <person name="McCann A."/>
            <person name="Guo C."/>
            <person name="Argimon S."/>
            <person name="Zhang W."/>
            <person name="Yang X."/>
            <person name="Jeffery I.B."/>
            <person name="Cooney J.C."/>
            <person name="Kagawa T.F."/>
            <person name="Liu W."/>
            <person name="Song Y."/>
            <person name="Salvetti E."/>
            <person name="Wrobel A."/>
            <person name="Rasinkangas P."/>
            <person name="Parkhill J."/>
            <person name="Rea M.C."/>
            <person name="O'Sullivan O."/>
            <person name="Ritari J."/>
            <person name="Douillard F.P."/>
            <person name="Paul Ross R."/>
            <person name="Yang R."/>
            <person name="Briner A.E."/>
            <person name="Felis G.E."/>
            <person name="de Vos W.M."/>
            <person name="Barrangou R."/>
            <person name="Klaenhammer T.R."/>
            <person name="Caufield P.W."/>
            <person name="Cui Y."/>
            <person name="Zhang H."/>
            <person name="O'Toole P.W."/>
        </authorList>
    </citation>
    <scope>NUCLEOTIDE SEQUENCE [LARGE SCALE GENOMIC DNA]</scope>
    <source>
        <strain evidence="3 4">DSM 14857</strain>
    </source>
</reference>
<dbReference type="eggNOG" id="COG1611">
    <property type="taxonomic scope" value="Bacteria"/>
</dbReference>
<sequence length="190" mass="21358">MKNIAVYCGASSGNKAIYTEAAEKLGHWIVAHHYGLTYGGGKFGLMGTISDTVLNDHGYVHGVITKDMVNRELTHKKIDQVDIVDSIDQRKELMLKNSIASIALPGGPGTLEEMADAFSWTRIGKNPDPCIFYNVNHYYDPLKAMFNQMTNEGFLEEKSKNTLLFTDSLSVIDKYINNYVTPKKRQYKNK</sequence>